<dbReference type="NCBIfam" id="TIGR03263">
    <property type="entry name" value="guanyl_kin"/>
    <property type="match status" value="1"/>
</dbReference>
<evidence type="ECO:0000313" key="13">
    <source>
        <dbReference type="EMBL" id="CUN70769.1"/>
    </source>
</evidence>
<feature type="domain" description="Guanylate kinase-like" evidence="12">
    <location>
        <begin position="4"/>
        <end position="182"/>
    </location>
</feature>
<evidence type="ECO:0000256" key="2">
    <source>
        <dbReference type="ARBA" id="ARBA00005790"/>
    </source>
</evidence>
<comment type="function">
    <text evidence="1 11">Essential for recycling GMP and indirectly, cGMP.</text>
</comment>
<dbReference type="PANTHER" id="PTHR23117:SF13">
    <property type="entry name" value="GUANYLATE KINASE"/>
    <property type="match status" value="1"/>
</dbReference>
<dbReference type="HAMAP" id="MF_00328">
    <property type="entry name" value="Guanylate_kinase"/>
    <property type="match status" value="1"/>
</dbReference>
<evidence type="ECO:0000259" key="12">
    <source>
        <dbReference type="PROSITE" id="PS50052"/>
    </source>
</evidence>
<dbReference type="FunFam" id="3.30.63.10:FF:000002">
    <property type="entry name" value="Guanylate kinase 1"/>
    <property type="match status" value="1"/>
</dbReference>
<dbReference type="Gene3D" id="3.40.50.300">
    <property type="entry name" value="P-loop containing nucleotide triphosphate hydrolases"/>
    <property type="match status" value="2"/>
</dbReference>
<dbReference type="InterPro" id="IPR017665">
    <property type="entry name" value="Guanylate_kinase"/>
</dbReference>
<dbReference type="SMART" id="SM00072">
    <property type="entry name" value="GuKc"/>
    <property type="match status" value="1"/>
</dbReference>
<evidence type="ECO:0000256" key="9">
    <source>
        <dbReference type="ARBA" id="ARBA00030128"/>
    </source>
</evidence>
<dbReference type="PANTHER" id="PTHR23117">
    <property type="entry name" value="GUANYLATE KINASE-RELATED"/>
    <property type="match status" value="1"/>
</dbReference>
<dbReference type="OrthoDB" id="9808150at2"/>
<name>A0A173Z4Y8_9FIRM</name>
<dbReference type="eggNOG" id="COG0194">
    <property type="taxonomic scope" value="Bacteria"/>
</dbReference>
<evidence type="ECO:0000256" key="6">
    <source>
        <dbReference type="ARBA" id="ARBA00022741"/>
    </source>
</evidence>
<evidence type="ECO:0000256" key="11">
    <source>
        <dbReference type="HAMAP-Rule" id="MF_00328"/>
    </source>
</evidence>
<evidence type="ECO:0000313" key="14">
    <source>
        <dbReference type="Proteomes" id="UP000095546"/>
    </source>
</evidence>
<evidence type="ECO:0000256" key="1">
    <source>
        <dbReference type="ARBA" id="ARBA00003531"/>
    </source>
</evidence>
<dbReference type="SUPFAM" id="SSF52540">
    <property type="entry name" value="P-loop containing nucleoside triphosphate hydrolases"/>
    <property type="match status" value="1"/>
</dbReference>
<dbReference type="InterPro" id="IPR020590">
    <property type="entry name" value="Guanylate_kinase_CS"/>
</dbReference>
<dbReference type="RefSeq" id="WP_036374861.1">
    <property type="nucleotide sequence ID" value="NZ_CABIWZ010000006.1"/>
</dbReference>
<proteinExistence type="inferred from homology"/>
<keyword evidence="6 11" id="KW-0547">Nucleotide-binding</keyword>
<dbReference type="AlphaFoldDB" id="A0A173Z4Y8"/>
<organism evidence="13 14">
    <name type="scientific">Mitsuokella jalaludinii</name>
    <dbReference type="NCBI Taxonomy" id="187979"/>
    <lineage>
        <taxon>Bacteria</taxon>
        <taxon>Bacillati</taxon>
        <taxon>Bacillota</taxon>
        <taxon>Negativicutes</taxon>
        <taxon>Selenomonadales</taxon>
        <taxon>Selenomonadaceae</taxon>
        <taxon>Mitsuokella</taxon>
    </lineage>
</organism>
<feature type="binding site" evidence="11">
    <location>
        <begin position="11"/>
        <end position="18"/>
    </location>
    <ligand>
        <name>ATP</name>
        <dbReference type="ChEBI" id="CHEBI:30616"/>
    </ligand>
</feature>
<evidence type="ECO:0000256" key="10">
    <source>
        <dbReference type="ARBA" id="ARBA00048594"/>
    </source>
</evidence>
<dbReference type="PROSITE" id="PS50052">
    <property type="entry name" value="GUANYLATE_KINASE_2"/>
    <property type="match status" value="1"/>
</dbReference>
<dbReference type="GO" id="GO:0005829">
    <property type="term" value="C:cytosol"/>
    <property type="evidence" value="ECO:0007669"/>
    <property type="project" value="TreeGrafter"/>
</dbReference>
<gene>
    <name evidence="11 13" type="primary">gmk</name>
    <name evidence="13" type="ORF">ERS852385_01146</name>
</gene>
<comment type="catalytic activity">
    <reaction evidence="10 11">
        <text>GMP + ATP = GDP + ADP</text>
        <dbReference type="Rhea" id="RHEA:20780"/>
        <dbReference type="ChEBI" id="CHEBI:30616"/>
        <dbReference type="ChEBI" id="CHEBI:58115"/>
        <dbReference type="ChEBI" id="CHEBI:58189"/>
        <dbReference type="ChEBI" id="CHEBI:456216"/>
        <dbReference type="EC" id="2.7.4.8"/>
    </reaction>
</comment>
<evidence type="ECO:0000256" key="3">
    <source>
        <dbReference type="ARBA" id="ARBA00012961"/>
    </source>
</evidence>
<keyword evidence="14" id="KW-1185">Reference proteome</keyword>
<dbReference type="GO" id="GO:0005524">
    <property type="term" value="F:ATP binding"/>
    <property type="evidence" value="ECO:0007669"/>
    <property type="project" value="UniProtKB-UniRule"/>
</dbReference>
<sequence>MSKGLLIVISGPSGTGKGTVCGELLSKTPELAYSISATTRQPRDGEVDGKNYYFLTKEQFEKMIGEGGFLEYANVYGNYYGTPLGKIEERREAGQDILLEIDTQGALNVMKRCPDGLFIFLLPPSLPELERRIRGRGSETEESLARRLGSAEKEIEIGRNYTFVVINDTVRQAVKRIQAIMVAEHCRRDKEDMINEVLEQ</sequence>
<dbReference type="Proteomes" id="UP000095546">
    <property type="component" value="Unassembled WGS sequence"/>
</dbReference>
<dbReference type="InterPro" id="IPR008144">
    <property type="entry name" value="Guanylate_kin-like_dom"/>
</dbReference>
<comment type="similarity">
    <text evidence="2 11">Belongs to the guanylate kinase family.</text>
</comment>
<dbReference type="Pfam" id="PF00625">
    <property type="entry name" value="Guanylate_kin"/>
    <property type="match status" value="1"/>
</dbReference>
<reference evidence="13 14" key="1">
    <citation type="submission" date="2015-09" db="EMBL/GenBank/DDBJ databases">
        <authorList>
            <consortium name="Pathogen Informatics"/>
        </authorList>
    </citation>
    <scope>NUCLEOTIDE SEQUENCE [LARGE SCALE GENOMIC DNA]</scope>
    <source>
        <strain evidence="13 14">2789STDY5608828</strain>
    </source>
</reference>
<dbReference type="STRING" id="187979.ERS852385_01146"/>
<keyword evidence="7 11" id="KW-0418">Kinase</keyword>
<dbReference type="InterPro" id="IPR027417">
    <property type="entry name" value="P-loop_NTPase"/>
</dbReference>
<dbReference type="EC" id="2.7.4.8" evidence="3 11"/>
<evidence type="ECO:0000256" key="8">
    <source>
        <dbReference type="ARBA" id="ARBA00022840"/>
    </source>
</evidence>
<protein>
    <recommendedName>
        <fullName evidence="4 11">Guanylate kinase</fullName>
        <ecNumber evidence="3 11">2.7.4.8</ecNumber>
    </recommendedName>
    <alternativeName>
        <fullName evidence="9 11">GMP kinase</fullName>
    </alternativeName>
</protein>
<accession>A0A173Z4Y8</accession>
<dbReference type="GeneID" id="83709197"/>
<dbReference type="GO" id="GO:0004385">
    <property type="term" value="F:GMP kinase activity"/>
    <property type="evidence" value="ECO:0007669"/>
    <property type="project" value="UniProtKB-UniRule"/>
</dbReference>
<dbReference type="EMBL" id="CYYU01000006">
    <property type="protein sequence ID" value="CUN70769.1"/>
    <property type="molecule type" value="Genomic_DNA"/>
</dbReference>
<dbReference type="Gene3D" id="3.30.63.10">
    <property type="entry name" value="Guanylate Kinase phosphate binding domain"/>
    <property type="match status" value="1"/>
</dbReference>
<dbReference type="CDD" id="cd00071">
    <property type="entry name" value="GMPK"/>
    <property type="match status" value="1"/>
</dbReference>
<evidence type="ECO:0000256" key="5">
    <source>
        <dbReference type="ARBA" id="ARBA00022679"/>
    </source>
</evidence>
<keyword evidence="5 11" id="KW-0808">Transferase</keyword>
<evidence type="ECO:0000256" key="4">
    <source>
        <dbReference type="ARBA" id="ARBA00016296"/>
    </source>
</evidence>
<comment type="subcellular location">
    <subcellularLocation>
        <location evidence="11">Cytoplasm</location>
    </subcellularLocation>
</comment>
<dbReference type="InterPro" id="IPR008145">
    <property type="entry name" value="GK/Ca_channel_bsu"/>
</dbReference>
<evidence type="ECO:0000256" key="7">
    <source>
        <dbReference type="ARBA" id="ARBA00022777"/>
    </source>
</evidence>
<dbReference type="PROSITE" id="PS00856">
    <property type="entry name" value="GUANYLATE_KINASE_1"/>
    <property type="match status" value="1"/>
</dbReference>
<keyword evidence="8 11" id="KW-0067">ATP-binding</keyword>
<keyword evidence="11" id="KW-0963">Cytoplasm</keyword>